<dbReference type="Proteomes" id="UP000247540">
    <property type="component" value="Unassembled WGS sequence"/>
</dbReference>
<proteinExistence type="predicted"/>
<sequence>MPAIETELADLALYLEQRREALLQAWRIAVFEDPALTTGQSLPRVQLNDHIPAVLSAF</sequence>
<evidence type="ECO:0000313" key="1">
    <source>
        <dbReference type="EMBL" id="PYE77964.1"/>
    </source>
</evidence>
<comment type="caution">
    <text evidence="1">The sequence shown here is derived from an EMBL/GenBank/DDBJ whole genome shotgun (WGS) entry which is preliminary data.</text>
</comment>
<dbReference type="RefSeq" id="WP_233504375.1">
    <property type="nucleotide sequence ID" value="NZ_JAMOFZ010000011.1"/>
</dbReference>
<dbReference type="EMBL" id="QJTC01000011">
    <property type="protein sequence ID" value="PYE77964.1"/>
    <property type="molecule type" value="Genomic_DNA"/>
</dbReference>
<gene>
    <name evidence="1" type="ORF">DFQ15_111109</name>
</gene>
<reference evidence="1 2" key="1">
    <citation type="submission" date="2018-06" db="EMBL/GenBank/DDBJ databases">
        <title>Genomic Encyclopedia of Type Strains, Phase III (KMG-III): the genomes of soil and plant-associated and newly described type strains.</title>
        <authorList>
            <person name="Whitman W."/>
        </authorList>
    </citation>
    <scope>NUCLEOTIDE SEQUENCE [LARGE SCALE GENOMIC DNA]</scope>
    <source>
        <strain evidence="1 2">CECT 7646</strain>
    </source>
</reference>
<keyword evidence="2" id="KW-1185">Reference proteome</keyword>
<accession>A0A318SGK8</accession>
<organism evidence="1 2">
    <name type="scientific">Xylophilus ampelinus</name>
    <dbReference type="NCBI Taxonomy" id="54067"/>
    <lineage>
        <taxon>Bacteria</taxon>
        <taxon>Pseudomonadati</taxon>
        <taxon>Pseudomonadota</taxon>
        <taxon>Betaproteobacteria</taxon>
        <taxon>Burkholderiales</taxon>
        <taxon>Xylophilus</taxon>
    </lineage>
</organism>
<name>A0A318SGK8_9BURK</name>
<dbReference type="AlphaFoldDB" id="A0A318SGK8"/>
<protein>
    <submittedName>
        <fullName evidence="1">Uncharacterized protein</fullName>
    </submittedName>
</protein>
<evidence type="ECO:0000313" key="2">
    <source>
        <dbReference type="Proteomes" id="UP000247540"/>
    </source>
</evidence>